<proteinExistence type="predicted"/>
<dbReference type="AlphaFoldDB" id="A0A6N8U8E8"/>
<evidence type="ECO:0000313" key="2">
    <source>
        <dbReference type="Proteomes" id="UP000434036"/>
    </source>
</evidence>
<protein>
    <submittedName>
        <fullName evidence="1">Uncharacterized protein</fullName>
    </submittedName>
</protein>
<keyword evidence="2" id="KW-1185">Reference proteome</keyword>
<name>A0A6N8U8E8_9FIRM</name>
<organism evidence="1 2">
    <name type="scientific">Copranaerobaculum intestinale</name>
    <dbReference type="NCBI Taxonomy" id="2692629"/>
    <lineage>
        <taxon>Bacteria</taxon>
        <taxon>Bacillati</taxon>
        <taxon>Bacillota</taxon>
        <taxon>Erysipelotrichia</taxon>
        <taxon>Erysipelotrichales</taxon>
        <taxon>Erysipelotrichaceae</taxon>
        <taxon>Copranaerobaculum</taxon>
    </lineage>
</organism>
<dbReference type="RefSeq" id="WP_160625862.1">
    <property type="nucleotide sequence ID" value="NZ_WUUQ01000007.1"/>
</dbReference>
<evidence type="ECO:0000313" key="1">
    <source>
        <dbReference type="EMBL" id="MXQ74476.1"/>
    </source>
</evidence>
<sequence>MKYQLYAVKDTFQEIMQDREELFYELLSLCDEQQLDVMLERFDAQAIYKGCISLLEDDTLDLQNNDITMYRPFHDEFFHMRVFDHVIELNDYESSPFYHYLMRLHREYVIVDEFAHVHYQKYCKNM</sequence>
<comment type="caution">
    <text evidence="1">The sequence shown here is derived from an EMBL/GenBank/DDBJ whole genome shotgun (WGS) entry which is preliminary data.</text>
</comment>
<reference evidence="1 2" key="1">
    <citation type="submission" date="2019-12" db="EMBL/GenBank/DDBJ databases">
        <authorList>
            <person name="Yang R."/>
        </authorList>
    </citation>
    <scope>NUCLEOTIDE SEQUENCE [LARGE SCALE GENOMIC DNA]</scope>
    <source>
        <strain evidence="1 2">DONG20-135</strain>
    </source>
</reference>
<gene>
    <name evidence="1" type="ORF">GSF08_11115</name>
</gene>
<accession>A0A6N8U8E8</accession>
<dbReference type="Proteomes" id="UP000434036">
    <property type="component" value="Unassembled WGS sequence"/>
</dbReference>
<reference evidence="1 2" key="2">
    <citation type="submission" date="2020-01" db="EMBL/GenBank/DDBJ databases">
        <title>Clostridiaceae sp. nov. isolated from the gut of human by culturomics.</title>
        <authorList>
            <person name="Chang Y."/>
        </authorList>
    </citation>
    <scope>NUCLEOTIDE SEQUENCE [LARGE SCALE GENOMIC DNA]</scope>
    <source>
        <strain evidence="1 2">DONG20-135</strain>
    </source>
</reference>
<dbReference type="EMBL" id="WUUQ01000007">
    <property type="protein sequence ID" value="MXQ74476.1"/>
    <property type="molecule type" value="Genomic_DNA"/>
</dbReference>